<keyword evidence="2" id="KW-1185">Reference proteome</keyword>
<dbReference type="Proteomes" id="UP000605992">
    <property type="component" value="Unassembled WGS sequence"/>
</dbReference>
<evidence type="ECO:0000313" key="1">
    <source>
        <dbReference type="EMBL" id="GII56714.1"/>
    </source>
</evidence>
<dbReference type="EMBL" id="BOOR01000038">
    <property type="protein sequence ID" value="GII56714.1"/>
    <property type="molecule type" value="Genomic_DNA"/>
</dbReference>
<protein>
    <submittedName>
        <fullName evidence="1">Uncharacterized protein</fullName>
    </submittedName>
</protein>
<evidence type="ECO:0000313" key="2">
    <source>
        <dbReference type="Proteomes" id="UP000605992"/>
    </source>
</evidence>
<accession>A0A8J3V9R3</accession>
<organism evidence="1 2">
    <name type="scientific">Planotetraspora thailandica</name>
    <dbReference type="NCBI Taxonomy" id="487172"/>
    <lineage>
        <taxon>Bacteria</taxon>
        <taxon>Bacillati</taxon>
        <taxon>Actinomycetota</taxon>
        <taxon>Actinomycetes</taxon>
        <taxon>Streptosporangiales</taxon>
        <taxon>Streptosporangiaceae</taxon>
        <taxon>Planotetraspora</taxon>
    </lineage>
</organism>
<dbReference type="AlphaFoldDB" id="A0A8J3V9R3"/>
<gene>
    <name evidence="1" type="ORF">Pth03_51030</name>
</gene>
<sequence>MIGIEGCLSEVMSIPGALDAILVEPISGMAILGKGVPDPVRSAAGLTETFRAALEGVAMASPEGTVRIDDMIITTETSYHLIRPIEMAVQGTLLICLRMDLERSNLALARRRLCTITDQLTDQLTAQSTAQSTAQ</sequence>
<reference evidence="1" key="1">
    <citation type="submission" date="2021-01" db="EMBL/GenBank/DDBJ databases">
        <title>Whole genome shotgun sequence of Planotetraspora thailandica NBRC 104271.</title>
        <authorList>
            <person name="Komaki H."/>
            <person name="Tamura T."/>
        </authorList>
    </citation>
    <scope>NUCLEOTIDE SEQUENCE</scope>
    <source>
        <strain evidence="1">NBRC 104271</strain>
    </source>
</reference>
<comment type="caution">
    <text evidence="1">The sequence shown here is derived from an EMBL/GenBank/DDBJ whole genome shotgun (WGS) entry which is preliminary data.</text>
</comment>
<name>A0A8J3V9R3_9ACTN</name>
<dbReference type="RefSeq" id="WP_203946854.1">
    <property type="nucleotide sequence ID" value="NZ_BOOR01000038.1"/>
</dbReference>
<proteinExistence type="predicted"/>